<reference evidence="2 3" key="1">
    <citation type="submission" date="2017-09" db="EMBL/GenBank/DDBJ databases">
        <title>Depth-based differentiation of microbial function through sediment-hosted aquifers and enrichment of novel symbionts in the deep terrestrial subsurface.</title>
        <authorList>
            <person name="Probst A.J."/>
            <person name="Ladd B."/>
            <person name="Jarett J.K."/>
            <person name="Geller-Mcgrath D.E."/>
            <person name="Sieber C.M."/>
            <person name="Emerson J.B."/>
            <person name="Anantharaman K."/>
            <person name="Thomas B.C."/>
            <person name="Malmstrom R."/>
            <person name="Stieglmeier M."/>
            <person name="Klingl A."/>
            <person name="Woyke T."/>
            <person name="Ryan C.M."/>
            <person name="Banfield J.F."/>
        </authorList>
    </citation>
    <scope>NUCLEOTIDE SEQUENCE [LARGE SCALE GENOMIC DNA]</scope>
    <source>
        <strain evidence="2">CG11_big_fil_rev_8_21_14_0_20_39_34</strain>
    </source>
</reference>
<evidence type="ECO:0000313" key="2">
    <source>
        <dbReference type="EMBL" id="PIR03723.1"/>
    </source>
</evidence>
<gene>
    <name evidence="2" type="ORF">COV59_04600</name>
</gene>
<organism evidence="2 3">
    <name type="scientific">Candidatus Magasanikbacteria bacterium CG11_big_fil_rev_8_21_14_0_20_39_34</name>
    <dbReference type="NCBI Taxonomy" id="1974653"/>
    <lineage>
        <taxon>Bacteria</taxon>
        <taxon>Candidatus Magasanikiibacteriota</taxon>
    </lineage>
</organism>
<accession>A0A2H0N4A7</accession>
<feature type="region of interest" description="Disordered" evidence="1">
    <location>
        <begin position="1"/>
        <end position="20"/>
    </location>
</feature>
<comment type="caution">
    <text evidence="2">The sequence shown here is derived from an EMBL/GenBank/DDBJ whole genome shotgun (WGS) entry which is preliminary data.</text>
</comment>
<evidence type="ECO:0000256" key="1">
    <source>
        <dbReference type="SAM" id="MobiDB-lite"/>
    </source>
</evidence>
<sequence length="167" mass="18905">MATFEIPDLPEGLPPIYEGSDDPPQEVSLHWLHALFCALKPLTRFQLGDGAPAVGIIVRCSAYDSVDVTPTSTWPNTRLHDDSIHDVMGDDVEGEHWWIMRVALFLDKSEADDWSAKKARTIDVYSDTFMSFDWVHRVIEHIREAATNRPLPQQLVEALRVLETPTP</sequence>
<dbReference type="Proteomes" id="UP000229600">
    <property type="component" value="Unassembled WGS sequence"/>
</dbReference>
<evidence type="ECO:0000313" key="3">
    <source>
        <dbReference type="Proteomes" id="UP000229600"/>
    </source>
</evidence>
<name>A0A2H0N4A7_9BACT</name>
<proteinExistence type="predicted"/>
<dbReference type="EMBL" id="PCWN01000009">
    <property type="protein sequence ID" value="PIR03723.1"/>
    <property type="molecule type" value="Genomic_DNA"/>
</dbReference>
<dbReference type="AlphaFoldDB" id="A0A2H0N4A7"/>
<protein>
    <submittedName>
        <fullName evidence="2">Uncharacterized protein</fullName>
    </submittedName>
</protein>